<reference evidence="1 2" key="1">
    <citation type="journal article" date="2007" name="Nature">
        <title>Evolution of genes and genomes on the Drosophila phylogeny.</title>
        <authorList>
            <consortium name="Drosophila 12 Genomes Consortium"/>
            <person name="Clark A.G."/>
            <person name="Eisen M.B."/>
            <person name="Smith D.R."/>
            <person name="Bergman C.M."/>
            <person name="Oliver B."/>
            <person name="Markow T.A."/>
            <person name="Kaufman T.C."/>
            <person name="Kellis M."/>
            <person name="Gelbart W."/>
            <person name="Iyer V.N."/>
            <person name="Pollard D.A."/>
            <person name="Sackton T.B."/>
            <person name="Larracuente A.M."/>
            <person name="Singh N.D."/>
            <person name="Abad J.P."/>
            <person name="Abt D.N."/>
            <person name="Adryan B."/>
            <person name="Aguade M."/>
            <person name="Akashi H."/>
            <person name="Anderson W.W."/>
            <person name="Aquadro C.F."/>
            <person name="Ardell D.H."/>
            <person name="Arguello R."/>
            <person name="Artieri C.G."/>
            <person name="Barbash D.A."/>
            <person name="Barker D."/>
            <person name="Barsanti P."/>
            <person name="Batterham P."/>
            <person name="Batzoglou S."/>
            <person name="Begun D."/>
            <person name="Bhutkar A."/>
            <person name="Blanco E."/>
            <person name="Bosak S.A."/>
            <person name="Bradley R.K."/>
            <person name="Brand A.D."/>
            <person name="Brent M.R."/>
            <person name="Brooks A.N."/>
            <person name="Brown R.H."/>
            <person name="Butlin R.K."/>
            <person name="Caggese C."/>
            <person name="Calvi B.R."/>
            <person name="Bernardo de Carvalho A."/>
            <person name="Caspi A."/>
            <person name="Castrezana S."/>
            <person name="Celniker S.E."/>
            <person name="Chang J.L."/>
            <person name="Chapple C."/>
            <person name="Chatterji S."/>
            <person name="Chinwalla A."/>
            <person name="Civetta A."/>
            <person name="Clifton S.W."/>
            <person name="Comeron J.M."/>
            <person name="Costello J.C."/>
            <person name="Coyne J.A."/>
            <person name="Daub J."/>
            <person name="David R.G."/>
            <person name="Delcher A.L."/>
            <person name="Delehaunty K."/>
            <person name="Do C.B."/>
            <person name="Ebling H."/>
            <person name="Edwards K."/>
            <person name="Eickbush T."/>
            <person name="Evans J.D."/>
            <person name="Filipski A."/>
            <person name="Findeiss S."/>
            <person name="Freyhult E."/>
            <person name="Fulton L."/>
            <person name="Fulton R."/>
            <person name="Garcia A.C."/>
            <person name="Gardiner A."/>
            <person name="Garfield D.A."/>
            <person name="Garvin B.E."/>
            <person name="Gibson G."/>
            <person name="Gilbert D."/>
            <person name="Gnerre S."/>
            <person name="Godfrey J."/>
            <person name="Good R."/>
            <person name="Gotea V."/>
            <person name="Gravely B."/>
            <person name="Greenberg A.J."/>
            <person name="Griffiths-Jones S."/>
            <person name="Gross S."/>
            <person name="Guigo R."/>
            <person name="Gustafson E.A."/>
            <person name="Haerty W."/>
            <person name="Hahn M.W."/>
            <person name="Halligan D.L."/>
            <person name="Halpern A.L."/>
            <person name="Halter G.M."/>
            <person name="Han M.V."/>
            <person name="Heger A."/>
            <person name="Hillier L."/>
            <person name="Hinrichs A.S."/>
            <person name="Holmes I."/>
            <person name="Hoskins R.A."/>
            <person name="Hubisz M.J."/>
            <person name="Hultmark D."/>
            <person name="Huntley M.A."/>
            <person name="Jaffe D.B."/>
            <person name="Jagadeeshan S."/>
            <person name="Jeck W.R."/>
            <person name="Johnson J."/>
            <person name="Jones C.D."/>
            <person name="Jordan W.C."/>
            <person name="Karpen G.H."/>
            <person name="Kataoka E."/>
            <person name="Keightley P.D."/>
            <person name="Kheradpour P."/>
            <person name="Kirkness E.F."/>
            <person name="Koerich L.B."/>
            <person name="Kristiansen K."/>
            <person name="Kudrna D."/>
            <person name="Kulathinal R.J."/>
            <person name="Kumar S."/>
            <person name="Kwok R."/>
            <person name="Lander E."/>
            <person name="Langley C.H."/>
            <person name="Lapoint R."/>
            <person name="Lazzaro B.P."/>
            <person name="Lee S.J."/>
            <person name="Levesque L."/>
            <person name="Li R."/>
            <person name="Lin C.F."/>
            <person name="Lin M.F."/>
            <person name="Lindblad-Toh K."/>
            <person name="Llopart A."/>
            <person name="Long M."/>
            <person name="Low L."/>
            <person name="Lozovsky E."/>
            <person name="Lu J."/>
            <person name="Luo M."/>
            <person name="Machado C.A."/>
            <person name="Makalowski W."/>
            <person name="Marzo M."/>
            <person name="Matsuda M."/>
            <person name="Matzkin L."/>
            <person name="McAllister B."/>
            <person name="McBride C.S."/>
            <person name="McKernan B."/>
            <person name="McKernan K."/>
            <person name="Mendez-Lago M."/>
            <person name="Minx P."/>
            <person name="Mollenhauer M.U."/>
            <person name="Montooth K."/>
            <person name="Mount S.M."/>
            <person name="Mu X."/>
            <person name="Myers E."/>
            <person name="Negre B."/>
            <person name="Newfeld S."/>
            <person name="Nielsen R."/>
            <person name="Noor M.A."/>
            <person name="O'Grady P."/>
            <person name="Pachter L."/>
            <person name="Papaceit M."/>
            <person name="Parisi M.J."/>
            <person name="Parisi M."/>
            <person name="Parts L."/>
            <person name="Pedersen J.S."/>
            <person name="Pesole G."/>
            <person name="Phillippy A.M."/>
            <person name="Ponting C.P."/>
            <person name="Pop M."/>
            <person name="Porcelli D."/>
            <person name="Powell J.R."/>
            <person name="Prohaska S."/>
            <person name="Pruitt K."/>
            <person name="Puig M."/>
            <person name="Quesneville H."/>
            <person name="Ram K.R."/>
            <person name="Rand D."/>
            <person name="Rasmussen M.D."/>
            <person name="Reed L.K."/>
            <person name="Reenan R."/>
            <person name="Reily A."/>
            <person name="Remington K.A."/>
            <person name="Rieger T.T."/>
            <person name="Ritchie M.G."/>
            <person name="Robin C."/>
            <person name="Rogers Y.H."/>
            <person name="Rohde C."/>
            <person name="Rozas J."/>
            <person name="Rubenfield M.J."/>
            <person name="Ruiz A."/>
            <person name="Russo S."/>
            <person name="Salzberg S.L."/>
            <person name="Sanchez-Gracia A."/>
            <person name="Saranga D.J."/>
            <person name="Sato H."/>
            <person name="Schaeffer S.W."/>
            <person name="Schatz M.C."/>
            <person name="Schlenke T."/>
            <person name="Schwartz R."/>
            <person name="Segarra C."/>
            <person name="Singh R.S."/>
            <person name="Sirot L."/>
            <person name="Sirota M."/>
            <person name="Sisneros N.B."/>
            <person name="Smith C.D."/>
            <person name="Smith T.F."/>
            <person name="Spieth J."/>
            <person name="Stage D.E."/>
            <person name="Stark A."/>
            <person name="Stephan W."/>
            <person name="Strausberg R.L."/>
            <person name="Strempel S."/>
            <person name="Sturgill D."/>
            <person name="Sutton G."/>
            <person name="Sutton G.G."/>
            <person name="Tao W."/>
            <person name="Teichmann S."/>
            <person name="Tobari Y.N."/>
            <person name="Tomimura Y."/>
            <person name="Tsolas J.M."/>
            <person name="Valente V.L."/>
            <person name="Venter E."/>
            <person name="Venter J.C."/>
            <person name="Vicario S."/>
            <person name="Vieira F.G."/>
            <person name="Vilella A.J."/>
            <person name="Villasante A."/>
            <person name="Walenz B."/>
            <person name="Wang J."/>
            <person name="Wasserman M."/>
            <person name="Watts T."/>
            <person name="Wilson D."/>
            <person name="Wilson R.K."/>
            <person name="Wing R.A."/>
            <person name="Wolfner M.F."/>
            <person name="Wong A."/>
            <person name="Wong G.K."/>
            <person name="Wu C.I."/>
            <person name="Wu G."/>
            <person name="Yamamoto D."/>
            <person name="Yang H.P."/>
            <person name="Yang S.P."/>
            <person name="Yorke J.A."/>
            <person name="Yoshida K."/>
            <person name="Zdobnov E."/>
            <person name="Zhang P."/>
            <person name="Zhang Y."/>
            <person name="Zimin A.V."/>
            <person name="Baldwin J."/>
            <person name="Abdouelleil A."/>
            <person name="Abdulkadir J."/>
            <person name="Abebe A."/>
            <person name="Abera B."/>
            <person name="Abreu J."/>
            <person name="Acer S.C."/>
            <person name="Aftuck L."/>
            <person name="Alexander A."/>
            <person name="An P."/>
            <person name="Anderson E."/>
            <person name="Anderson S."/>
            <person name="Arachi H."/>
            <person name="Azer M."/>
            <person name="Bachantsang P."/>
            <person name="Barry A."/>
            <person name="Bayul T."/>
            <person name="Berlin A."/>
            <person name="Bessette D."/>
            <person name="Bloom T."/>
            <person name="Blye J."/>
            <person name="Boguslavskiy L."/>
            <person name="Bonnet C."/>
            <person name="Boukhgalter B."/>
            <person name="Bourzgui I."/>
            <person name="Brown A."/>
            <person name="Cahill P."/>
            <person name="Channer S."/>
            <person name="Cheshatsang Y."/>
            <person name="Chuda L."/>
            <person name="Citroen M."/>
            <person name="Collymore A."/>
            <person name="Cooke P."/>
            <person name="Costello M."/>
            <person name="D'Aco K."/>
            <person name="Daza R."/>
            <person name="De Haan G."/>
            <person name="DeGray S."/>
            <person name="DeMaso C."/>
            <person name="Dhargay N."/>
            <person name="Dooley K."/>
            <person name="Dooley E."/>
            <person name="Doricent M."/>
            <person name="Dorje P."/>
            <person name="Dorjee K."/>
            <person name="Dupes A."/>
            <person name="Elong R."/>
            <person name="Falk J."/>
            <person name="Farina A."/>
            <person name="Faro S."/>
            <person name="Ferguson D."/>
            <person name="Fisher S."/>
            <person name="Foley C.D."/>
            <person name="Franke A."/>
            <person name="Friedrich D."/>
            <person name="Gadbois L."/>
            <person name="Gearin G."/>
            <person name="Gearin C.R."/>
            <person name="Giannoukos G."/>
            <person name="Goode T."/>
            <person name="Graham J."/>
            <person name="Grandbois E."/>
            <person name="Grewal S."/>
            <person name="Gyaltsen K."/>
            <person name="Hafez N."/>
            <person name="Hagos B."/>
            <person name="Hall J."/>
            <person name="Henson C."/>
            <person name="Hollinger A."/>
            <person name="Honan T."/>
            <person name="Huard M.D."/>
            <person name="Hughes L."/>
            <person name="Hurhula B."/>
            <person name="Husby M.E."/>
            <person name="Kamat A."/>
            <person name="Kanga B."/>
            <person name="Kashin S."/>
            <person name="Khazanovich D."/>
            <person name="Kisner P."/>
            <person name="Lance K."/>
            <person name="Lara M."/>
            <person name="Lee W."/>
            <person name="Lennon N."/>
            <person name="Letendre F."/>
            <person name="LeVine R."/>
            <person name="Lipovsky A."/>
            <person name="Liu X."/>
            <person name="Liu J."/>
            <person name="Liu S."/>
            <person name="Lokyitsang T."/>
            <person name="Lokyitsang Y."/>
            <person name="Lubonja R."/>
            <person name="Lui A."/>
            <person name="MacDonald P."/>
            <person name="Magnisalis V."/>
            <person name="Maru K."/>
            <person name="Matthews C."/>
            <person name="McCusker W."/>
            <person name="McDonough S."/>
            <person name="Mehta T."/>
            <person name="Meldrim J."/>
            <person name="Meneus L."/>
            <person name="Mihai O."/>
            <person name="Mihalev A."/>
            <person name="Mihova T."/>
            <person name="Mittelman R."/>
            <person name="Mlenga V."/>
            <person name="Montmayeur A."/>
            <person name="Mulrain L."/>
            <person name="Navidi A."/>
            <person name="Naylor J."/>
            <person name="Negash T."/>
            <person name="Nguyen T."/>
            <person name="Nguyen N."/>
            <person name="Nicol R."/>
            <person name="Norbu C."/>
            <person name="Norbu N."/>
            <person name="Novod N."/>
            <person name="O'Neill B."/>
            <person name="Osman S."/>
            <person name="Markiewicz E."/>
            <person name="Oyono O.L."/>
            <person name="Patti C."/>
            <person name="Phunkhang P."/>
            <person name="Pierre F."/>
            <person name="Priest M."/>
            <person name="Raghuraman S."/>
            <person name="Rege F."/>
            <person name="Reyes R."/>
            <person name="Rise C."/>
            <person name="Rogov P."/>
            <person name="Ross K."/>
            <person name="Ryan E."/>
            <person name="Settipalli S."/>
            <person name="Shea T."/>
            <person name="Sherpa N."/>
            <person name="Shi L."/>
            <person name="Shih D."/>
            <person name="Sparrow T."/>
            <person name="Spaulding J."/>
            <person name="Stalker J."/>
            <person name="Stange-Thomann N."/>
            <person name="Stavropoulos S."/>
            <person name="Stone C."/>
            <person name="Strader C."/>
            <person name="Tesfaye S."/>
            <person name="Thomson T."/>
            <person name="Thoulutsang Y."/>
            <person name="Thoulutsang D."/>
            <person name="Topham K."/>
            <person name="Topping I."/>
            <person name="Tsamla T."/>
            <person name="Vassiliev H."/>
            <person name="Vo A."/>
            <person name="Wangchuk T."/>
            <person name="Wangdi T."/>
            <person name="Weiand M."/>
            <person name="Wilkinson J."/>
            <person name="Wilson A."/>
            <person name="Yadav S."/>
            <person name="Young G."/>
            <person name="Yu Q."/>
            <person name="Zembek L."/>
            <person name="Zhong D."/>
            <person name="Zimmer A."/>
            <person name="Zwirko Z."/>
            <person name="Jaffe D.B."/>
            <person name="Alvarez P."/>
            <person name="Brockman W."/>
            <person name="Butler J."/>
            <person name="Chin C."/>
            <person name="Gnerre S."/>
            <person name="Grabherr M."/>
            <person name="Kleber M."/>
            <person name="Mauceli E."/>
            <person name="MacCallum I."/>
        </authorList>
    </citation>
    <scope>NUCLEOTIDE SEQUENCE [LARGE SCALE GENOMIC DNA]</scope>
    <source>
        <strain evidence="2">Tucson 15010-1051.87</strain>
    </source>
</reference>
<accession>A0A0Q9WDZ1</accession>
<dbReference type="EMBL" id="CH940650">
    <property type="protein sequence ID" value="KRF82755.1"/>
    <property type="molecule type" value="Genomic_DNA"/>
</dbReference>
<proteinExistence type="predicted"/>
<dbReference type="InParanoid" id="A0A0Q9WDZ1"/>
<protein>
    <submittedName>
        <fullName evidence="1">Uncharacterized protein</fullName>
    </submittedName>
</protein>
<dbReference type="Proteomes" id="UP000008792">
    <property type="component" value="Unassembled WGS sequence"/>
</dbReference>
<evidence type="ECO:0000313" key="2">
    <source>
        <dbReference type="Proteomes" id="UP000008792"/>
    </source>
</evidence>
<keyword evidence="2" id="KW-1185">Reference proteome</keyword>
<dbReference type="AlphaFoldDB" id="A0A0Q9WDZ1"/>
<sequence>MPCVGCEKECKCTAEKCSESCKCSAPGKCGCNPSKSAETSSGGCCKKVEGAGGSKVEHECCKNAKN</sequence>
<evidence type="ECO:0000313" key="1">
    <source>
        <dbReference type="EMBL" id="KRF82755.1"/>
    </source>
</evidence>
<name>A0A0Q9WDZ1_DROVI</name>
<organism evidence="1 2">
    <name type="scientific">Drosophila virilis</name>
    <name type="common">Fruit fly</name>
    <dbReference type="NCBI Taxonomy" id="7244"/>
    <lineage>
        <taxon>Eukaryota</taxon>
        <taxon>Metazoa</taxon>
        <taxon>Ecdysozoa</taxon>
        <taxon>Arthropoda</taxon>
        <taxon>Hexapoda</taxon>
        <taxon>Insecta</taxon>
        <taxon>Pterygota</taxon>
        <taxon>Neoptera</taxon>
        <taxon>Endopterygota</taxon>
        <taxon>Diptera</taxon>
        <taxon>Brachycera</taxon>
        <taxon>Muscomorpha</taxon>
        <taxon>Ephydroidea</taxon>
        <taxon>Drosophilidae</taxon>
        <taxon>Drosophila</taxon>
    </lineage>
</organism>
<dbReference type="KEGG" id="dvi:26531062"/>
<gene>
    <name evidence="1" type="primary">Dvir\GJ26292</name>
    <name evidence="1" type="ORF">Dvir_GJ26292</name>
</gene>